<sequence>RRIVVSSRAAPHVQTYELCIMAGSFSQELEDLLNPLPKFADPEDDADEATKARVVERFDEDDEEDVGVGVGSLRKRNSSLLLDTDRRYEGKPVSRKELLMDVGESDKE</sequence>
<dbReference type="GO" id="GO:0005730">
    <property type="term" value="C:nucleolus"/>
    <property type="evidence" value="ECO:0007669"/>
    <property type="project" value="TreeGrafter"/>
</dbReference>
<gene>
    <name evidence="1" type="primary">AATF</name>
</gene>
<name>A0A0S7EFF1_9TELE</name>
<dbReference type="InterPro" id="IPR039223">
    <property type="entry name" value="AATF/Bfr2"/>
</dbReference>
<feature type="non-terminal residue" evidence="1">
    <location>
        <position position="108"/>
    </location>
</feature>
<dbReference type="PANTHER" id="PTHR15565">
    <property type="entry name" value="AATF PROTEIN APOPTOSIS ANTAGONIZING TRANSCRIPTION FACTOR"/>
    <property type="match status" value="1"/>
</dbReference>
<organism evidence="1">
    <name type="scientific">Poeciliopsis prolifica</name>
    <name type="common">blackstripe livebearer</name>
    <dbReference type="NCBI Taxonomy" id="188132"/>
    <lineage>
        <taxon>Eukaryota</taxon>
        <taxon>Metazoa</taxon>
        <taxon>Chordata</taxon>
        <taxon>Craniata</taxon>
        <taxon>Vertebrata</taxon>
        <taxon>Euteleostomi</taxon>
        <taxon>Actinopterygii</taxon>
        <taxon>Neopterygii</taxon>
        <taxon>Teleostei</taxon>
        <taxon>Neoteleostei</taxon>
        <taxon>Acanthomorphata</taxon>
        <taxon>Ovalentaria</taxon>
        <taxon>Atherinomorphae</taxon>
        <taxon>Cyprinodontiformes</taxon>
        <taxon>Poeciliidae</taxon>
        <taxon>Poeciliinae</taxon>
        <taxon>Poeciliopsis</taxon>
    </lineage>
</organism>
<evidence type="ECO:0000313" key="1">
    <source>
        <dbReference type="EMBL" id="JAO03711.1"/>
    </source>
</evidence>
<feature type="non-terminal residue" evidence="1">
    <location>
        <position position="1"/>
    </location>
</feature>
<protein>
    <submittedName>
        <fullName evidence="1">AATF</fullName>
    </submittedName>
</protein>
<proteinExistence type="predicted"/>
<dbReference type="AlphaFoldDB" id="A0A0S7EFF1"/>
<dbReference type="GO" id="GO:0006357">
    <property type="term" value="P:regulation of transcription by RNA polymerase II"/>
    <property type="evidence" value="ECO:0007669"/>
    <property type="project" value="TreeGrafter"/>
</dbReference>
<dbReference type="PANTHER" id="PTHR15565:SF0">
    <property type="entry name" value="PROTEIN AATF"/>
    <property type="match status" value="1"/>
</dbReference>
<accession>A0A0S7EFF1</accession>
<dbReference type="EMBL" id="GBYX01477979">
    <property type="protein sequence ID" value="JAO03711.1"/>
    <property type="molecule type" value="Transcribed_RNA"/>
</dbReference>
<reference evidence="1" key="1">
    <citation type="submission" date="2014-12" db="EMBL/GenBank/DDBJ databases">
        <title>Parallel Evolution in Life History Adaptation Evident in the Tissue-Specific Poeciliopsis prolifica transcriptome.</title>
        <authorList>
            <person name="Jue N.K."/>
            <person name="Foley R.J."/>
            <person name="Obergfell C."/>
            <person name="Reznick D.N."/>
            <person name="O'Neill R.J."/>
            <person name="O'Neill M.J."/>
        </authorList>
    </citation>
    <scope>NUCLEOTIDE SEQUENCE</scope>
</reference>